<reference evidence="1" key="1">
    <citation type="journal article" date="2014" name="Int. J. Syst. Evol. Microbiol.">
        <title>Complete genome of a new Firmicutes species belonging to the dominant human colonic microbiota ('Ruminococcus bicirculans') reveals two chromosomes and a selective capacity to utilize plant glucans.</title>
        <authorList>
            <consortium name="NISC Comparative Sequencing Program"/>
            <person name="Wegmann U."/>
            <person name="Louis P."/>
            <person name="Goesmann A."/>
            <person name="Henrissat B."/>
            <person name="Duncan S.H."/>
            <person name="Flint H.J."/>
        </authorList>
    </citation>
    <scope>NUCLEOTIDE SEQUENCE</scope>
    <source>
        <strain evidence="1">NBRC 108216</strain>
    </source>
</reference>
<dbReference type="EMBL" id="BSNJ01000008">
    <property type="protein sequence ID" value="GLQ21959.1"/>
    <property type="molecule type" value="Genomic_DNA"/>
</dbReference>
<keyword evidence="2" id="KW-1185">Reference proteome</keyword>
<sequence length="62" mass="7188">MIDGSVKQTFELPHSPYAMIEATSLLQDDYGLARLPEAINYWPPDDEIRQIQQANRLRLKTE</sequence>
<reference evidence="1" key="2">
    <citation type="submission" date="2023-01" db="EMBL/GenBank/DDBJ databases">
        <title>Draft genome sequence of Algimonas porphyrae strain NBRC 108216.</title>
        <authorList>
            <person name="Sun Q."/>
            <person name="Mori K."/>
        </authorList>
    </citation>
    <scope>NUCLEOTIDE SEQUENCE</scope>
    <source>
        <strain evidence="1">NBRC 108216</strain>
    </source>
</reference>
<organism evidence="1 2">
    <name type="scientific">Algimonas porphyrae</name>
    <dbReference type="NCBI Taxonomy" id="1128113"/>
    <lineage>
        <taxon>Bacteria</taxon>
        <taxon>Pseudomonadati</taxon>
        <taxon>Pseudomonadota</taxon>
        <taxon>Alphaproteobacteria</taxon>
        <taxon>Maricaulales</taxon>
        <taxon>Robiginitomaculaceae</taxon>
        <taxon>Algimonas</taxon>
    </lineage>
</organism>
<gene>
    <name evidence="1" type="ORF">GCM10007854_29140</name>
</gene>
<dbReference type="Proteomes" id="UP001161390">
    <property type="component" value="Unassembled WGS sequence"/>
</dbReference>
<comment type="caution">
    <text evidence="1">The sequence shown here is derived from an EMBL/GenBank/DDBJ whole genome shotgun (WGS) entry which is preliminary data.</text>
</comment>
<proteinExistence type="predicted"/>
<protein>
    <submittedName>
        <fullName evidence="1">Uncharacterized protein</fullName>
    </submittedName>
</protein>
<evidence type="ECO:0000313" key="1">
    <source>
        <dbReference type="EMBL" id="GLQ21959.1"/>
    </source>
</evidence>
<evidence type="ECO:0000313" key="2">
    <source>
        <dbReference type="Proteomes" id="UP001161390"/>
    </source>
</evidence>
<name>A0ABQ5V5H2_9PROT</name>
<accession>A0ABQ5V5H2</accession>
<dbReference type="RefSeq" id="WP_284374076.1">
    <property type="nucleotide sequence ID" value="NZ_BSNJ01000008.1"/>
</dbReference>